<dbReference type="NCBIfam" id="TIGR00174">
    <property type="entry name" value="miaA"/>
    <property type="match status" value="1"/>
</dbReference>
<evidence type="ECO:0000256" key="11">
    <source>
        <dbReference type="RuleBase" id="RU003783"/>
    </source>
</evidence>
<evidence type="ECO:0000256" key="12">
    <source>
        <dbReference type="RuleBase" id="RU003784"/>
    </source>
</evidence>
<dbReference type="Gene3D" id="1.10.20.140">
    <property type="match status" value="1"/>
</dbReference>
<dbReference type="SUPFAM" id="SSF52540">
    <property type="entry name" value="P-loop containing nucleoside triphosphate hydrolases"/>
    <property type="match status" value="1"/>
</dbReference>
<dbReference type="HAMAP" id="MF_00185">
    <property type="entry name" value="IPP_trans"/>
    <property type="match status" value="1"/>
</dbReference>
<comment type="catalytic activity">
    <reaction evidence="9 10 11">
        <text>adenosine(37) in tRNA + dimethylallyl diphosphate = N(6)-dimethylallyladenosine(37) in tRNA + diphosphate</text>
        <dbReference type="Rhea" id="RHEA:26482"/>
        <dbReference type="Rhea" id="RHEA-COMP:10162"/>
        <dbReference type="Rhea" id="RHEA-COMP:10375"/>
        <dbReference type="ChEBI" id="CHEBI:33019"/>
        <dbReference type="ChEBI" id="CHEBI:57623"/>
        <dbReference type="ChEBI" id="CHEBI:74411"/>
        <dbReference type="ChEBI" id="CHEBI:74415"/>
        <dbReference type="EC" id="2.5.1.75"/>
    </reaction>
</comment>
<accession>A0A9D8KID3</accession>
<dbReference type="Pfam" id="PF01715">
    <property type="entry name" value="IPPT"/>
    <property type="match status" value="1"/>
</dbReference>
<evidence type="ECO:0000313" key="14">
    <source>
        <dbReference type="EMBL" id="MBN1574410.1"/>
    </source>
</evidence>
<dbReference type="EC" id="2.5.1.75" evidence="10"/>
<keyword evidence="8 10" id="KW-0460">Magnesium</keyword>
<comment type="similarity">
    <text evidence="3 10 13">Belongs to the IPP transferase family.</text>
</comment>
<dbReference type="Gene3D" id="3.40.50.300">
    <property type="entry name" value="P-loop containing nucleotide triphosphate hydrolases"/>
    <property type="match status" value="1"/>
</dbReference>
<comment type="subunit">
    <text evidence="10">Monomer.</text>
</comment>
<gene>
    <name evidence="10 14" type="primary">miaA</name>
    <name evidence="14" type="ORF">JW984_14525</name>
</gene>
<evidence type="ECO:0000256" key="13">
    <source>
        <dbReference type="RuleBase" id="RU003785"/>
    </source>
</evidence>
<dbReference type="PANTHER" id="PTHR11088">
    <property type="entry name" value="TRNA DIMETHYLALLYLTRANSFERASE"/>
    <property type="match status" value="1"/>
</dbReference>
<sequence length="310" mass="34852">MNGARDKIVVITGPTASGKTGVSIEVAKSLNPRGEIVYADSAAVYRRLDIGTAKPSIEEMREVPHHLIDVCDIGDDFNAEIYSKMAADAVNKILKAGKVPIITGGTGLYIKALVHGLFQSPEDNEGIREELLMELDKKGLDALFSELKGVDRKSAEIINPNDKTRIVRALEIYRLTGRPASKIRENHAFKEKAFDPLYIGLKMDRKLLYRRIEDRVDNMIDSGIVNEVKEILNKGYSHGCRSLNTIGYKEIVSHVAGEIDLETAIGLIKRNTRRLAKRQITWFKNIKGISWFEYPYNLPMILKKINLFLN</sequence>
<reference evidence="14" key="1">
    <citation type="journal article" date="2021" name="Environ. Microbiol.">
        <title>Genomic characterization of three novel Desulfobacterota classes expand the metabolic and phylogenetic diversity of the phylum.</title>
        <authorList>
            <person name="Murphy C.L."/>
            <person name="Biggerstaff J."/>
            <person name="Eichhorn A."/>
            <person name="Ewing E."/>
            <person name="Shahan R."/>
            <person name="Soriano D."/>
            <person name="Stewart S."/>
            <person name="VanMol K."/>
            <person name="Walker R."/>
            <person name="Walters P."/>
            <person name="Elshahed M.S."/>
            <person name="Youssef N.H."/>
        </authorList>
    </citation>
    <scope>NUCLEOTIDE SEQUENCE</scope>
    <source>
        <strain evidence="14">Zod_Metabat.24</strain>
    </source>
</reference>
<comment type="cofactor">
    <cofactor evidence="1 10">
        <name>Mg(2+)</name>
        <dbReference type="ChEBI" id="CHEBI:18420"/>
    </cofactor>
</comment>
<reference evidence="14" key="2">
    <citation type="submission" date="2021-01" db="EMBL/GenBank/DDBJ databases">
        <authorList>
            <person name="Hahn C.R."/>
            <person name="Youssef N.H."/>
            <person name="Elshahed M."/>
        </authorList>
    </citation>
    <scope>NUCLEOTIDE SEQUENCE</scope>
    <source>
        <strain evidence="14">Zod_Metabat.24</strain>
    </source>
</reference>
<dbReference type="InterPro" id="IPR027417">
    <property type="entry name" value="P-loop_NTPase"/>
</dbReference>
<evidence type="ECO:0000313" key="15">
    <source>
        <dbReference type="Proteomes" id="UP000809273"/>
    </source>
</evidence>
<comment type="caution">
    <text evidence="10">Lacks conserved residue(s) required for the propagation of feature annotation.</text>
</comment>
<evidence type="ECO:0000256" key="5">
    <source>
        <dbReference type="ARBA" id="ARBA00022694"/>
    </source>
</evidence>
<feature type="region of interest" description="Interaction with substrate tRNA" evidence="10">
    <location>
        <begin position="40"/>
        <end position="43"/>
    </location>
</feature>
<keyword evidence="5 10" id="KW-0819">tRNA processing</keyword>
<feature type="site" description="Interaction with substrate tRNA" evidence="10">
    <location>
        <position position="128"/>
    </location>
</feature>
<proteinExistence type="inferred from homology"/>
<evidence type="ECO:0000256" key="7">
    <source>
        <dbReference type="ARBA" id="ARBA00022840"/>
    </source>
</evidence>
<protein>
    <recommendedName>
        <fullName evidence="10">tRNA dimethylallyltransferase</fullName>
        <ecNumber evidence="10">2.5.1.75</ecNumber>
    </recommendedName>
    <alternativeName>
        <fullName evidence="10">Dimethylallyl diphosphate:tRNA dimethylallyltransferase</fullName>
        <shortName evidence="10">DMAPP:tRNA dimethylallyltransferase</shortName>
        <shortName evidence="10">DMATase</shortName>
    </alternativeName>
    <alternativeName>
        <fullName evidence="10">Isopentenyl-diphosphate:tRNA isopentenyltransferase</fullName>
        <shortName evidence="10">IPP transferase</shortName>
        <shortName evidence="10">IPPT</shortName>
        <shortName evidence="10">IPTase</shortName>
    </alternativeName>
</protein>
<keyword evidence="6 10" id="KW-0547">Nucleotide-binding</keyword>
<dbReference type="GO" id="GO:0005524">
    <property type="term" value="F:ATP binding"/>
    <property type="evidence" value="ECO:0007669"/>
    <property type="project" value="UniProtKB-UniRule"/>
</dbReference>
<dbReference type="InterPro" id="IPR018022">
    <property type="entry name" value="IPT"/>
</dbReference>
<evidence type="ECO:0000256" key="1">
    <source>
        <dbReference type="ARBA" id="ARBA00001946"/>
    </source>
</evidence>
<evidence type="ECO:0000256" key="10">
    <source>
        <dbReference type="HAMAP-Rule" id="MF_00185"/>
    </source>
</evidence>
<feature type="site" description="Interaction with substrate tRNA" evidence="10">
    <location>
        <position position="106"/>
    </location>
</feature>
<evidence type="ECO:0000256" key="9">
    <source>
        <dbReference type="ARBA" id="ARBA00049563"/>
    </source>
</evidence>
<keyword evidence="4 10" id="KW-0808">Transferase</keyword>
<dbReference type="AlphaFoldDB" id="A0A9D8KID3"/>
<evidence type="ECO:0000256" key="8">
    <source>
        <dbReference type="ARBA" id="ARBA00022842"/>
    </source>
</evidence>
<dbReference type="Proteomes" id="UP000809273">
    <property type="component" value="Unassembled WGS sequence"/>
</dbReference>
<feature type="binding site" evidence="10">
    <location>
        <begin position="13"/>
        <end position="20"/>
    </location>
    <ligand>
        <name>ATP</name>
        <dbReference type="ChEBI" id="CHEBI:30616"/>
    </ligand>
</feature>
<evidence type="ECO:0000256" key="4">
    <source>
        <dbReference type="ARBA" id="ARBA00022679"/>
    </source>
</evidence>
<dbReference type="EMBL" id="JAFGIX010000078">
    <property type="protein sequence ID" value="MBN1574410.1"/>
    <property type="molecule type" value="Genomic_DNA"/>
</dbReference>
<dbReference type="GO" id="GO:0052381">
    <property type="term" value="F:tRNA dimethylallyltransferase activity"/>
    <property type="evidence" value="ECO:0007669"/>
    <property type="project" value="UniProtKB-UniRule"/>
</dbReference>
<evidence type="ECO:0000256" key="6">
    <source>
        <dbReference type="ARBA" id="ARBA00022741"/>
    </source>
</evidence>
<keyword evidence="7 10" id="KW-0067">ATP-binding</keyword>
<comment type="function">
    <text evidence="2 10 12">Catalyzes the transfer of a dimethylallyl group onto the adenine at position 37 in tRNAs that read codons beginning with uridine, leading to the formation of N6-(dimethylallyl)adenosine (i(6)A).</text>
</comment>
<dbReference type="GO" id="GO:0006400">
    <property type="term" value="P:tRNA modification"/>
    <property type="evidence" value="ECO:0007669"/>
    <property type="project" value="TreeGrafter"/>
</dbReference>
<dbReference type="PANTHER" id="PTHR11088:SF60">
    <property type="entry name" value="TRNA DIMETHYLALLYLTRANSFERASE"/>
    <property type="match status" value="1"/>
</dbReference>
<organism evidence="14 15">
    <name type="scientific">Candidatus Zymogenus saltonus</name>
    <dbReference type="NCBI Taxonomy" id="2844893"/>
    <lineage>
        <taxon>Bacteria</taxon>
        <taxon>Deltaproteobacteria</taxon>
        <taxon>Candidatus Zymogenia</taxon>
        <taxon>Candidatus Zymogeniales</taxon>
        <taxon>Candidatus Zymogenaceae</taxon>
        <taxon>Candidatus Zymogenus</taxon>
    </lineage>
</organism>
<evidence type="ECO:0000256" key="3">
    <source>
        <dbReference type="ARBA" id="ARBA00005842"/>
    </source>
</evidence>
<evidence type="ECO:0000256" key="2">
    <source>
        <dbReference type="ARBA" id="ARBA00003213"/>
    </source>
</evidence>
<feature type="binding site" evidence="10">
    <location>
        <begin position="15"/>
        <end position="20"/>
    </location>
    <ligand>
        <name>substrate</name>
    </ligand>
</feature>
<comment type="caution">
    <text evidence="14">The sequence shown here is derived from an EMBL/GenBank/DDBJ whole genome shotgun (WGS) entry which is preliminary data.</text>
</comment>
<name>A0A9D8KID3_9DELT</name>
<dbReference type="InterPro" id="IPR039657">
    <property type="entry name" value="Dimethylallyltransferase"/>
</dbReference>